<dbReference type="RefSeq" id="WP_220199010.1">
    <property type="nucleotide sequence ID" value="NZ_BNJF01000006.1"/>
</dbReference>
<keyword evidence="1" id="KW-0472">Membrane</keyword>
<protein>
    <submittedName>
        <fullName evidence="2">Uncharacterized protein</fullName>
    </submittedName>
</protein>
<dbReference type="Proteomes" id="UP000612362">
    <property type="component" value="Unassembled WGS sequence"/>
</dbReference>
<keyword evidence="1" id="KW-0812">Transmembrane</keyword>
<keyword evidence="3" id="KW-1185">Reference proteome</keyword>
<proteinExistence type="predicted"/>
<accession>A0A8J3MW31</accession>
<feature type="transmembrane region" description="Helical" evidence="1">
    <location>
        <begin position="36"/>
        <end position="60"/>
    </location>
</feature>
<dbReference type="AlphaFoldDB" id="A0A8J3MW31"/>
<evidence type="ECO:0000313" key="2">
    <source>
        <dbReference type="EMBL" id="GHO49945.1"/>
    </source>
</evidence>
<comment type="caution">
    <text evidence="2">The sequence shown here is derived from an EMBL/GenBank/DDBJ whole genome shotgun (WGS) entry which is preliminary data.</text>
</comment>
<gene>
    <name evidence="2" type="ORF">KSX_81080</name>
</gene>
<sequence length="187" mass="20775">MSEERRTFFRQAALENYSVRREKDVLLRLMAPPSFALFWLLLGLILVGLSLAWGIAVPIYTNCSGVVEHQVVWPEKSNVLLFLPRSMSSPVQVGASVQFRMVAEEQISIAGTVIKVGSQAESPVDVRQRYQLTGTQSSLIVGPVVVVQVRPVQELPSRLYGGSMVQAQIYVGSRRLLSLFPGFGWLQ</sequence>
<keyword evidence="1" id="KW-1133">Transmembrane helix</keyword>
<organism evidence="2 3">
    <name type="scientific">Ktedonospora formicarum</name>
    <dbReference type="NCBI Taxonomy" id="2778364"/>
    <lineage>
        <taxon>Bacteria</taxon>
        <taxon>Bacillati</taxon>
        <taxon>Chloroflexota</taxon>
        <taxon>Ktedonobacteria</taxon>
        <taxon>Ktedonobacterales</taxon>
        <taxon>Ktedonobacteraceae</taxon>
        <taxon>Ktedonospora</taxon>
    </lineage>
</organism>
<dbReference type="EMBL" id="BNJF01000006">
    <property type="protein sequence ID" value="GHO49945.1"/>
    <property type="molecule type" value="Genomic_DNA"/>
</dbReference>
<evidence type="ECO:0000256" key="1">
    <source>
        <dbReference type="SAM" id="Phobius"/>
    </source>
</evidence>
<evidence type="ECO:0000313" key="3">
    <source>
        <dbReference type="Proteomes" id="UP000612362"/>
    </source>
</evidence>
<reference evidence="2" key="1">
    <citation type="submission" date="2020-10" db="EMBL/GenBank/DDBJ databases">
        <title>Taxonomic study of unclassified bacteria belonging to the class Ktedonobacteria.</title>
        <authorList>
            <person name="Yabe S."/>
            <person name="Wang C.M."/>
            <person name="Zheng Y."/>
            <person name="Sakai Y."/>
            <person name="Cavaletti L."/>
            <person name="Monciardini P."/>
            <person name="Donadio S."/>
        </authorList>
    </citation>
    <scope>NUCLEOTIDE SEQUENCE</scope>
    <source>
        <strain evidence="2">SOSP1-1</strain>
    </source>
</reference>
<name>A0A8J3MW31_9CHLR</name>